<sequence>MDALKLLQGTTHSQSAGAPSSRLRLRFHLPHWVSLFTHNLSFLSLQDRNLAAVSDIYAVKAEDSFCWKRVQAPRKLCSTIHVLVELAWKRGPQRNRRDARVYGHLILRSSRGKEGTGQKGKQRGQIRLSGLTPDKLTNSHRRAGLEAIIARADDFPVGGQQRHGSPHGKTALSGELCKGSPRFGCQTKWRYFSAPQCDRWKFPRGGGQRGTPERTHREVLTSSASIVEGFPGWSLARVERTPVAGQPSRAGRYVDVWRCQ</sequence>
<protein>
    <submittedName>
        <fullName evidence="3">Uncharacterized protein</fullName>
    </submittedName>
</protein>
<keyword evidence="2" id="KW-1185">Reference proteome</keyword>
<name>A0AB40DK67_DROSZ</name>
<dbReference type="RefSeq" id="XP_065724605.2">
    <property type="nucleotide sequence ID" value="XM_065868533.2"/>
</dbReference>
<evidence type="ECO:0000313" key="3">
    <source>
        <dbReference type="RefSeq" id="XP_065724605.2"/>
    </source>
</evidence>
<reference evidence="3" key="1">
    <citation type="submission" date="2025-08" db="UniProtKB">
        <authorList>
            <consortium name="RefSeq"/>
        </authorList>
    </citation>
    <scope>IDENTIFICATION</scope>
</reference>
<dbReference type="GeneID" id="118876873"/>
<feature type="region of interest" description="Disordered" evidence="1">
    <location>
        <begin position="111"/>
        <end position="133"/>
    </location>
</feature>
<accession>A0AB40DK67</accession>
<proteinExistence type="predicted"/>
<dbReference type="Proteomes" id="UP001652628">
    <property type="component" value="Chromosome 3"/>
</dbReference>
<organism evidence="2 3">
    <name type="scientific">Drosophila suzukii</name>
    <name type="common">Spotted-wing drosophila fruit fly</name>
    <dbReference type="NCBI Taxonomy" id="28584"/>
    <lineage>
        <taxon>Eukaryota</taxon>
        <taxon>Metazoa</taxon>
        <taxon>Ecdysozoa</taxon>
        <taxon>Arthropoda</taxon>
        <taxon>Hexapoda</taxon>
        <taxon>Insecta</taxon>
        <taxon>Pterygota</taxon>
        <taxon>Neoptera</taxon>
        <taxon>Endopterygota</taxon>
        <taxon>Diptera</taxon>
        <taxon>Brachycera</taxon>
        <taxon>Muscomorpha</taxon>
        <taxon>Ephydroidea</taxon>
        <taxon>Drosophilidae</taxon>
        <taxon>Drosophila</taxon>
        <taxon>Sophophora</taxon>
    </lineage>
</organism>
<evidence type="ECO:0000256" key="1">
    <source>
        <dbReference type="SAM" id="MobiDB-lite"/>
    </source>
</evidence>
<dbReference type="AlphaFoldDB" id="A0AB40DK67"/>
<gene>
    <name evidence="3" type="primary">LOC118876873</name>
</gene>
<evidence type="ECO:0000313" key="2">
    <source>
        <dbReference type="Proteomes" id="UP001652628"/>
    </source>
</evidence>